<name>Q54EW4_DICDI</name>
<evidence type="ECO:0000259" key="8">
    <source>
        <dbReference type="Pfam" id="PF00814"/>
    </source>
</evidence>
<evidence type="ECO:0000256" key="5">
    <source>
        <dbReference type="ARBA" id="ARBA00023315"/>
    </source>
</evidence>
<accession>Q54EW4</accession>
<dbReference type="GO" id="GO:0061711">
    <property type="term" value="F:tRNA N(6)-L-threonylcarbamoyladenine synthase activity"/>
    <property type="evidence" value="ECO:0007669"/>
    <property type="project" value="UniProtKB-EC"/>
</dbReference>
<keyword evidence="3 7" id="KW-0819">tRNA processing</keyword>
<dbReference type="PhylomeDB" id="Q54EW4"/>
<dbReference type="HAMAP" id="MF_01445">
    <property type="entry name" value="TsaD"/>
    <property type="match status" value="1"/>
</dbReference>
<keyword evidence="10" id="KW-1185">Reference proteome</keyword>
<dbReference type="KEGG" id="ddi:DDB_G0291299"/>
<dbReference type="SMR" id="Q54EW4"/>
<dbReference type="dictyBase" id="DDB_G0291299"/>
<dbReference type="AlphaFoldDB" id="Q54EW4"/>
<dbReference type="HOGENOM" id="CLU_023208_1_2_1"/>
<dbReference type="STRING" id="44689.Q54EW4"/>
<evidence type="ECO:0000256" key="4">
    <source>
        <dbReference type="ARBA" id="ARBA00022723"/>
    </source>
</evidence>
<dbReference type="PaxDb" id="44689-DDB0183804"/>
<dbReference type="EMBL" id="AAFI02000177">
    <property type="protein sequence ID" value="EAL61633.1"/>
    <property type="molecule type" value="Genomic_DNA"/>
</dbReference>
<dbReference type="RefSeq" id="XP_635126.1">
    <property type="nucleotide sequence ID" value="XM_630034.1"/>
</dbReference>
<keyword evidence="4 7" id="KW-0479">Metal-binding</keyword>
<protein>
    <recommendedName>
        <fullName evidence="1">N(6)-L-threonylcarbamoyladenine synthase</fullName>
        <ecNumber evidence="1">2.3.1.234</ecNumber>
    </recommendedName>
</protein>
<comment type="subcellular location">
    <subcellularLocation>
        <location evidence="7">Mitochondrion</location>
    </subcellularLocation>
</comment>
<dbReference type="Pfam" id="PF00814">
    <property type="entry name" value="TsaD"/>
    <property type="match status" value="1"/>
</dbReference>
<dbReference type="EC" id="2.3.1.234" evidence="1"/>
<comment type="function">
    <text evidence="7">Required for the formation of a threonylcarbamoyl group on adenosine at position 37 (t(6)A37) in mitochondrial tRNAs that read codons beginning with adenine. Probably involved in the transfer of the threonylcarbamoyl moiety of threonylcarbamoyl-AMP (TC-AMP) to the N6 group of A37. Involved in mitochondrial genome maintenance.</text>
</comment>
<dbReference type="Proteomes" id="UP000002195">
    <property type="component" value="Unassembled WGS sequence"/>
</dbReference>
<comment type="subunit">
    <text evidence="7">Homodimer.</text>
</comment>
<sequence>MSGSGLNNNNINNKKIFNVIGIETSCDDTSIGIVNSEGKIMAEYSKPQWSLHKVHNGIVPSIAFEAHQNEIDNAIEKTLDKAGMTMEDIDVIAVTTGPGMGKSLEVGLNKAKQLYREFKKPFCSVNHMEGHSLVVRMENHSIEFPFLIVLVSGGHSQILICNDVSKYQLIGNTLDDSIGEALDKAARILGCPYGQVWDGQSLIENIHGGQAIEILASKGDPNSHHFTLPMKDSNNCDFSFSGIKSSLARLVKEIKSKSSSSSSITNNTTTKTTTTTTTTTIITTETNNLITDENELSFVDKCNLAASFQNVAFNHLEHRIKKSLDWYYNFKTPKQKKNELLASKTKSGKPPAIEIIKREPLKGIVVSGGVSKNNNLRKRIDDIGKRYNLPIYFPRPELCNDNGTMIAWAGVEMFKKGMTVDDPEKVIYLPVWPLDLNPKQIFKSNLKEKDKQIRKGWYDNTIKKYGIQ</sequence>
<organism evidence="9 10">
    <name type="scientific">Dictyostelium discoideum</name>
    <name type="common">Social amoeba</name>
    <dbReference type="NCBI Taxonomy" id="44689"/>
    <lineage>
        <taxon>Eukaryota</taxon>
        <taxon>Amoebozoa</taxon>
        <taxon>Evosea</taxon>
        <taxon>Eumycetozoa</taxon>
        <taxon>Dictyostelia</taxon>
        <taxon>Dictyosteliales</taxon>
        <taxon>Dictyosteliaceae</taxon>
        <taxon>Dictyostelium</taxon>
    </lineage>
</organism>
<dbReference type="Gene3D" id="3.30.420.40">
    <property type="match status" value="2"/>
</dbReference>
<dbReference type="eggNOG" id="KOG2707">
    <property type="taxonomic scope" value="Eukaryota"/>
</dbReference>
<dbReference type="FunFam" id="3.30.420.40:FF:000012">
    <property type="entry name" value="tRNA N6-adenosine threonylcarbamoyltransferase"/>
    <property type="match status" value="1"/>
</dbReference>
<dbReference type="GeneID" id="8628072"/>
<evidence type="ECO:0000256" key="3">
    <source>
        <dbReference type="ARBA" id="ARBA00022694"/>
    </source>
</evidence>
<dbReference type="GlyGen" id="Q54EW4">
    <property type="glycosylation" value="1 site"/>
</dbReference>
<keyword evidence="7" id="KW-0496">Mitochondrion</keyword>
<dbReference type="SUPFAM" id="SSF53067">
    <property type="entry name" value="Actin-like ATPase domain"/>
    <property type="match status" value="3"/>
</dbReference>
<dbReference type="InterPro" id="IPR022450">
    <property type="entry name" value="TsaD"/>
</dbReference>
<comment type="similarity">
    <text evidence="7">Belongs to the KAE1 / TsaD family.</text>
</comment>
<feature type="domain" description="Gcp-like" evidence="8">
    <location>
        <begin position="39"/>
        <end position="408"/>
    </location>
</feature>
<dbReference type="InterPro" id="IPR017861">
    <property type="entry name" value="KAE1/TsaD"/>
</dbReference>
<dbReference type="NCBIfam" id="TIGR00329">
    <property type="entry name" value="gcp_kae1"/>
    <property type="match status" value="1"/>
</dbReference>
<dbReference type="GO" id="GO:0002949">
    <property type="term" value="P:tRNA threonylcarbamoyladenosine modification"/>
    <property type="evidence" value="ECO:0007669"/>
    <property type="project" value="UniProtKB-UniRule"/>
</dbReference>
<dbReference type="FunCoup" id="Q54EW4">
    <property type="interactions" value="533"/>
</dbReference>
<dbReference type="CDD" id="cd24134">
    <property type="entry name" value="ASKHA_NBD_OSGEPL1_QRI7_euk"/>
    <property type="match status" value="1"/>
</dbReference>
<dbReference type="VEuPathDB" id="AmoebaDB:DDB_G0291299"/>
<comment type="cofactor">
    <cofactor evidence="7">
        <name>a divalent metal cation</name>
        <dbReference type="ChEBI" id="CHEBI:60240"/>
    </cofactor>
    <text evidence="7">Binds 1 divalent metal cation per subunit.</text>
</comment>
<dbReference type="GO" id="GO:0046872">
    <property type="term" value="F:metal ion binding"/>
    <property type="evidence" value="ECO:0007669"/>
    <property type="project" value="UniProtKB-KW"/>
</dbReference>
<dbReference type="InterPro" id="IPR043129">
    <property type="entry name" value="ATPase_NBD"/>
</dbReference>
<keyword evidence="5 7" id="KW-0012">Acyltransferase</keyword>
<comment type="catalytic activity">
    <reaction evidence="6 7">
        <text>L-threonylcarbamoyladenylate + adenosine(37) in tRNA = N(6)-L-threonylcarbamoyladenosine(37) in tRNA + AMP + H(+)</text>
        <dbReference type="Rhea" id="RHEA:37059"/>
        <dbReference type="Rhea" id="RHEA-COMP:10162"/>
        <dbReference type="Rhea" id="RHEA-COMP:10163"/>
        <dbReference type="ChEBI" id="CHEBI:15378"/>
        <dbReference type="ChEBI" id="CHEBI:73682"/>
        <dbReference type="ChEBI" id="CHEBI:74411"/>
        <dbReference type="ChEBI" id="CHEBI:74418"/>
        <dbReference type="ChEBI" id="CHEBI:456215"/>
        <dbReference type="EC" id="2.3.1.234"/>
    </reaction>
</comment>
<dbReference type="PANTHER" id="PTHR11735">
    <property type="entry name" value="TRNA N6-ADENOSINE THREONYLCARBAMOYLTRANSFERASE"/>
    <property type="match status" value="1"/>
</dbReference>
<evidence type="ECO:0000256" key="6">
    <source>
        <dbReference type="ARBA" id="ARBA00048117"/>
    </source>
</evidence>
<dbReference type="GO" id="GO:0005739">
    <property type="term" value="C:mitochondrion"/>
    <property type="evidence" value="ECO:0000318"/>
    <property type="project" value="GO_Central"/>
</dbReference>
<evidence type="ECO:0000256" key="7">
    <source>
        <dbReference type="HAMAP-Rule" id="MF_03179"/>
    </source>
</evidence>
<evidence type="ECO:0000313" key="10">
    <source>
        <dbReference type="Proteomes" id="UP000002195"/>
    </source>
</evidence>
<dbReference type="InterPro" id="IPR000905">
    <property type="entry name" value="Gcp-like_dom"/>
</dbReference>
<dbReference type="PANTHER" id="PTHR11735:SF6">
    <property type="entry name" value="TRNA N6-ADENOSINE THREONYLCARBAMOYLTRANSFERASE, MITOCHONDRIAL"/>
    <property type="match status" value="1"/>
</dbReference>
<evidence type="ECO:0000256" key="1">
    <source>
        <dbReference type="ARBA" id="ARBA00012156"/>
    </source>
</evidence>
<dbReference type="PRINTS" id="PR00789">
    <property type="entry name" value="OSIALOPTASE"/>
</dbReference>
<evidence type="ECO:0000256" key="2">
    <source>
        <dbReference type="ARBA" id="ARBA00022679"/>
    </source>
</evidence>
<dbReference type="InParanoid" id="Q54EW4"/>
<evidence type="ECO:0000313" key="9">
    <source>
        <dbReference type="EMBL" id="EAL61633.1"/>
    </source>
</evidence>
<keyword evidence="2 7" id="KW-0808">Transferase</keyword>
<dbReference type="OMA" id="NAAMIGC"/>
<gene>
    <name evidence="9" type="ORF">DDB_G0291299</name>
</gene>
<comment type="caution">
    <text evidence="9">The sequence shown here is derived from an EMBL/GenBank/DDBJ whole genome shotgun (WGS) entry which is preliminary data.</text>
</comment>
<reference evidence="9 10" key="1">
    <citation type="journal article" date="2005" name="Nature">
        <title>The genome of the social amoeba Dictyostelium discoideum.</title>
        <authorList>
            <consortium name="The Dictyostelium discoideum Sequencing Consortium"/>
            <person name="Eichinger L."/>
            <person name="Pachebat J.A."/>
            <person name="Glockner G."/>
            <person name="Rajandream M.A."/>
            <person name="Sucgang R."/>
            <person name="Berriman M."/>
            <person name="Song J."/>
            <person name="Olsen R."/>
            <person name="Szafranski K."/>
            <person name="Xu Q."/>
            <person name="Tunggal B."/>
            <person name="Kummerfeld S."/>
            <person name="Madera M."/>
            <person name="Konfortov B.A."/>
            <person name="Rivero F."/>
            <person name="Bankier A.T."/>
            <person name="Lehmann R."/>
            <person name="Hamlin N."/>
            <person name="Davies R."/>
            <person name="Gaudet P."/>
            <person name="Fey P."/>
            <person name="Pilcher K."/>
            <person name="Chen G."/>
            <person name="Saunders D."/>
            <person name="Sodergren E."/>
            <person name="Davis P."/>
            <person name="Kerhornou A."/>
            <person name="Nie X."/>
            <person name="Hall N."/>
            <person name="Anjard C."/>
            <person name="Hemphill L."/>
            <person name="Bason N."/>
            <person name="Farbrother P."/>
            <person name="Desany B."/>
            <person name="Just E."/>
            <person name="Morio T."/>
            <person name="Rost R."/>
            <person name="Churcher C."/>
            <person name="Cooper J."/>
            <person name="Haydock S."/>
            <person name="van Driessche N."/>
            <person name="Cronin A."/>
            <person name="Goodhead I."/>
            <person name="Muzny D."/>
            <person name="Mourier T."/>
            <person name="Pain A."/>
            <person name="Lu M."/>
            <person name="Harper D."/>
            <person name="Lindsay R."/>
            <person name="Hauser H."/>
            <person name="James K."/>
            <person name="Quiles M."/>
            <person name="Madan Babu M."/>
            <person name="Saito T."/>
            <person name="Buchrieser C."/>
            <person name="Wardroper A."/>
            <person name="Felder M."/>
            <person name="Thangavelu M."/>
            <person name="Johnson D."/>
            <person name="Knights A."/>
            <person name="Loulseged H."/>
            <person name="Mungall K."/>
            <person name="Oliver K."/>
            <person name="Price C."/>
            <person name="Quail M.A."/>
            <person name="Urushihara H."/>
            <person name="Hernandez J."/>
            <person name="Rabbinowitsch E."/>
            <person name="Steffen D."/>
            <person name="Sanders M."/>
            <person name="Ma J."/>
            <person name="Kohara Y."/>
            <person name="Sharp S."/>
            <person name="Simmonds M."/>
            <person name="Spiegler S."/>
            <person name="Tivey A."/>
            <person name="Sugano S."/>
            <person name="White B."/>
            <person name="Walker D."/>
            <person name="Woodward J."/>
            <person name="Winckler T."/>
            <person name="Tanaka Y."/>
            <person name="Shaulsky G."/>
            <person name="Schleicher M."/>
            <person name="Weinstock G."/>
            <person name="Rosenthal A."/>
            <person name="Cox E.C."/>
            <person name="Chisholm R.L."/>
            <person name="Gibbs R."/>
            <person name="Loomis W.F."/>
            <person name="Platzer M."/>
            <person name="Kay R.R."/>
            <person name="Williams J."/>
            <person name="Dear P.H."/>
            <person name="Noegel A.A."/>
            <person name="Barrell B."/>
            <person name="Kuspa A."/>
        </authorList>
    </citation>
    <scope>NUCLEOTIDE SEQUENCE [LARGE SCALE GENOMIC DNA]</scope>
    <source>
        <strain evidence="9 10">AX4</strain>
    </source>
</reference>
<proteinExistence type="inferred from homology"/>